<dbReference type="SUPFAM" id="SSF52540">
    <property type="entry name" value="P-loop containing nucleoside triphosphate hydrolases"/>
    <property type="match status" value="1"/>
</dbReference>
<gene>
    <name evidence="1" type="ORF">A2196_00165</name>
</gene>
<protein>
    <recommendedName>
        <fullName evidence="3">Shikimate kinase</fullName>
    </recommendedName>
</protein>
<dbReference type="AlphaFoldDB" id="A0A1F5HAC0"/>
<accession>A0A1F5HAC0</accession>
<comment type="caution">
    <text evidence="1">The sequence shown here is derived from an EMBL/GenBank/DDBJ whole genome shotgun (WGS) entry which is preliminary data.</text>
</comment>
<dbReference type="InterPro" id="IPR027417">
    <property type="entry name" value="P-loop_NTPase"/>
</dbReference>
<proteinExistence type="predicted"/>
<organism evidence="1 2">
    <name type="scientific">Candidatus Curtissbacteria bacterium RIFOXYA1_FULL_41_14</name>
    <dbReference type="NCBI Taxonomy" id="1797737"/>
    <lineage>
        <taxon>Bacteria</taxon>
        <taxon>Candidatus Curtissiibacteriota</taxon>
    </lineage>
</organism>
<evidence type="ECO:0000313" key="1">
    <source>
        <dbReference type="EMBL" id="OGE01113.1"/>
    </source>
</evidence>
<evidence type="ECO:0008006" key="3">
    <source>
        <dbReference type="Google" id="ProtNLM"/>
    </source>
</evidence>
<evidence type="ECO:0000313" key="2">
    <source>
        <dbReference type="Proteomes" id="UP000176751"/>
    </source>
</evidence>
<dbReference type="EMBL" id="MFCA01000029">
    <property type="protein sequence ID" value="OGE01113.1"/>
    <property type="molecule type" value="Genomic_DNA"/>
</dbReference>
<sequence>MKAIVIGTSLSGKTTLIRYLRRTSNLPLLEVDEELTRLNNGIYPIDDEYKHTVLAPQIIKNILSRDNVVFFSNTDYFTFEDIKVARYNNFQIIQLSLDLKELQNRNKSRVEKDGYSDLSQWLEGMVNYQIQLKKAWLVDKVIDANQSTEDIAKELIEYLS</sequence>
<dbReference type="Gene3D" id="3.40.50.300">
    <property type="entry name" value="P-loop containing nucleotide triphosphate hydrolases"/>
    <property type="match status" value="1"/>
</dbReference>
<reference evidence="1 2" key="1">
    <citation type="journal article" date="2016" name="Nat. Commun.">
        <title>Thousands of microbial genomes shed light on interconnected biogeochemical processes in an aquifer system.</title>
        <authorList>
            <person name="Anantharaman K."/>
            <person name="Brown C.T."/>
            <person name="Hug L.A."/>
            <person name="Sharon I."/>
            <person name="Castelle C.J."/>
            <person name="Probst A.J."/>
            <person name="Thomas B.C."/>
            <person name="Singh A."/>
            <person name="Wilkins M.J."/>
            <person name="Karaoz U."/>
            <person name="Brodie E.L."/>
            <person name="Williams K.H."/>
            <person name="Hubbard S.S."/>
            <person name="Banfield J.F."/>
        </authorList>
    </citation>
    <scope>NUCLEOTIDE SEQUENCE [LARGE SCALE GENOMIC DNA]</scope>
</reference>
<dbReference type="Proteomes" id="UP000176751">
    <property type="component" value="Unassembled WGS sequence"/>
</dbReference>
<name>A0A1F5HAC0_9BACT</name>